<evidence type="ECO:0000313" key="7">
    <source>
        <dbReference type="EMBL" id="PIW66891.1"/>
    </source>
</evidence>
<dbReference type="GO" id="GO:0070181">
    <property type="term" value="F:small ribosomal subunit rRNA binding"/>
    <property type="evidence" value="ECO:0007669"/>
    <property type="project" value="TreeGrafter"/>
</dbReference>
<protein>
    <recommendedName>
        <fullName evidence="5 6">Small ribosomal subunit protein bS6</fullName>
    </recommendedName>
</protein>
<dbReference type="GO" id="GO:0005737">
    <property type="term" value="C:cytoplasm"/>
    <property type="evidence" value="ECO:0007669"/>
    <property type="project" value="UniProtKB-ARBA"/>
</dbReference>
<evidence type="ECO:0000256" key="3">
    <source>
        <dbReference type="ARBA" id="ARBA00023274"/>
    </source>
</evidence>
<proteinExistence type="inferred from homology"/>
<comment type="function">
    <text evidence="4 6">Binds together with bS18 to 16S ribosomal RNA.</text>
</comment>
<name>A0A2J0LGC3_9BACT</name>
<dbReference type="EMBL" id="PFGP01000021">
    <property type="protein sequence ID" value="PIW66891.1"/>
    <property type="molecule type" value="Genomic_DNA"/>
</dbReference>
<dbReference type="PANTHER" id="PTHR21011">
    <property type="entry name" value="MITOCHONDRIAL 28S RIBOSOMAL PROTEIN S6"/>
    <property type="match status" value="1"/>
</dbReference>
<evidence type="ECO:0000256" key="2">
    <source>
        <dbReference type="ARBA" id="ARBA00022980"/>
    </source>
</evidence>
<dbReference type="InterPro" id="IPR020814">
    <property type="entry name" value="Ribosomal_S6_plastid/chlpt"/>
</dbReference>
<dbReference type="AlphaFoldDB" id="A0A2J0LGC3"/>
<evidence type="ECO:0000256" key="6">
    <source>
        <dbReference type="HAMAP-Rule" id="MF_00360"/>
    </source>
</evidence>
<dbReference type="NCBIfam" id="TIGR00166">
    <property type="entry name" value="S6"/>
    <property type="match status" value="1"/>
</dbReference>
<gene>
    <name evidence="6 7" type="primary">rpsF</name>
    <name evidence="7" type="ORF">COW11_00975</name>
</gene>
<organism evidence="7 8">
    <name type="scientific">Candidatus Taenaricola geysiri</name>
    <dbReference type="NCBI Taxonomy" id="1974752"/>
    <lineage>
        <taxon>Bacteria</taxon>
        <taxon>Pseudomonadati</taxon>
        <taxon>Candidatus Omnitrophota</taxon>
        <taxon>Candidatus Taenaricola</taxon>
    </lineage>
</organism>
<dbReference type="GO" id="GO:0005840">
    <property type="term" value="C:ribosome"/>
    <property type="evidence" value="ECO:0007669"/>
    <property type="project" value="UniProtKB-KW"/>
</dbReference>
<dbReference type="HAMAP" id="MF_00360">
    <property type="entry name" value="Ribosomal_bS6"/>
    <property type="match status" value="1"/>
</dbReference>
<dbReference type="SUPFAM" id="SSF54995">
    <property type="entry name" value="Ribosomal protein S6"/>
    <property type="match status" value="1"/>
</dbReference>
<dbReference type="InterPro" id="IPR014717">
    <property type="entry name" value="Transl_elong_EF1B/ribsomal_bS6"/>
</dbReference>
<dbReference type="Gene3D" id="3.30.70.60">
    <property type="match status" value="1"/>
</dbReference>
<comment type="similarity">
    <text evidence="1 6">Belongs to the bacterial ribosomal protein bS6 family.</text>
</comment>
<dbReference type="CDD" id="cd00473">
    <property type="entry name" value="bS6"/>
    <property type="match status" value="1"/>
</dbReference>
<dbReference type="InterPro" id="IPR000529">
    <property type="entry name" value="Ribosomal_bS6"/>
</dbReference>
<keyword evidence="6" id="KW-0699">rRNA-binding</keyword>
<evidence type="ECO:0000256" key="5">
    <source>
        <dbReference type="ARBA" id="ARBA00035294"/>
    </source>
</evidence>
<reference evidence="7 8" key="1">
    <citation type="submission" date="2017-09" db="EMBL/GenBank/DDBJ databases">
        <title>Depth-based differentiation of microbial function through sediment-hosted aquifers and enrichment of novel symbionts in the deep terrestrial subsurface.</title>
        <authorList>
            <person name="Probst A.J."/>
            <person name="Ladd B."/>
            <person name="Jarett J.K."/>
            <person name="Geller-Mcgrath D.E."/>
            <person name="Sieber C.M."/>
            <person name="Emerson J.B."/>
            <person name="Anantharaman K."/>
            <person name="Thomas B.C."/>
            <person name="Malmstrom R."/>
            <person name="Stieglmeier M."/>
            <person name="Klingl A."/>
            <person name="Woyke T."/>
            <person name="Ryan C.M."/>
            <person name="Banfield J.F."/>
        </authorList>
    </citation>
    <scope>NUCLEOTIDE SEQUENCE [LARGE SCALE GENOMIC DNA]</scope>
    <source>
        <strain evidence="7">CG12_big_fil_rev_8_21_14_0_65_43_15</strain>
    </source>
</reference>
<dbReference type="Pfam" id="PF01250">
    <property type="entry name" value="Ribosomal_S6"/>
    <property type="match status" value="1"/>
</dbReference>
<dbReference type="GO" id="GO:0003735">
    <property type="term" value="F:structural constituent of ribosome"/>
    <property type="evidence" value="ECO:0007669"/>
    <property type="project" value="InterPro"/>
</dbReference>
<dbReference type="PANTHER" id="PTHR21011:SF1">
    <property type="entry name" value="SMALL RIBOSOMAL SUBUNIT PROTEIN BS6M"/>
    <property type="match status" value="1"/>
</dbReference>
<dbReference type="GO" id="GO:1990904">
    <property type="term" value="C:ribonucleoprotein complex"/>
    <property type="evidence" value="ECO:0007669"/>
    <property type="project" value="UniProtKB-KW"/>
</dbReference>
<keyword evidence="6" id="KW-0694">RNA-binding</keyword>
<dbReference type="GO" id="GO:0006412">
    <property type="term" value="P:translation"/>
    <property type="evidence" value="ECO:0007669"/>
    <property type="project" value="UniProtKB-UniRule"/>
</dbReference>
<dbReference type="Proteomes" id="UP000231267">
    <property type="component" value="Unassembled WGS sequence"/>
</dbReference>
<evidence type="ECO:0000256" key="4">
    <source>
        <dbReference type="ARBA" id="ARBA00035104"/>
    </source>
</evidence>
<sequence length="106" mass="12180">MKTENYEAMFIIKPDLEAGEKKKAIDLISDAITKDGGSIKDSAEWGKHRLAYKIKRFNDGLYILTHFNMPKDKVDKIKKIYNLNENILKTLIIIDENVTPSPQKTI</sequence>
<comment type="caution">
    <text evidence="7">The sequence shown here is derived from an EMBL/GenBank/DDBJ whole genome shotgun (WGS) entry which is preliminary data.</text>
</comment>
<accession>A0A2J0LGC3</accession>
<dbReference type="InterPro" id="IPR035980">
    <property type="entry name" value="Ribosomal_bS6_sf"/>
</dbReference>
<evidence type="ECO:0000256" key="1">
    <source>
        <dbReference type="ARBA" id="ARBA00009512"/>
    </source>
</evidence>
<evidence type="ECO:0000313" key="8">
    <source>
        <dbReference type="Proteomes" id="UP000231267"/>
    </source>
</evidence>
<keyword evidence="2 6" id="KW-0689">Ribosomal protein</keyword>
<keyword evidence="3 6" id="KW-0687">Ribonucleoprotein</keyword>